<keyword evidence="6" id="KW-1185">Reference proteome</keyword>
<dbReference type="InterPro" id="IPR029058">
    <property type="entry name" value="AB_hydrolase_fold"/>
</dbReference>
<name>A0ABR2I3B5_9PEZI</name>
<dbReference type="GO" id="GO:0016787">
    <property type="term" value="F:hydrolase activity"/>
    <property type="evidence" value="ECO:0007669"/>
    <property type="project" value="UniProtKB-KW"/>
</dbReference>
<dbReference type="EMBL" id="JAPCWZ010000007">
    <property type="protein sequence ID" value="KAK8856879.1"/>
    <property type="molecule type" value="Genomic_DNA"/>
</dbReference>
<evidence type="ECO:0000256" key="2">
    <source>
        <dbReference type="SAM" id="MobiDB-lite"/>
    </source>
</evidence>
<evidence type="ECO:0000313" key="5">
    <source>
        <dbReference type="EMBL" id="KAK8856879.1"/>
    </source>
</evidence>
<evidence type="ECO:0000256" key="1">
    <source>
        <dbReference type="ARBA" id="ARBA00022801"/>
    </source>
</evidence>
<dbReference type="InterPro" id="IPR050300">
    <property type="entry name" value="GDXG_lipolytic_enzyme"/>
</dbReference>
<evidence type="ECO:0000313" key="6">
    <source>
        <dbReference type="Proteomes" id="UP001390339"/>
    </source>
</evidence>
<gene>
    <name evidence="5" type="ORF">PGQ11_012791</name>
</gene>
<protein>
    <submittedName>
        <fullName evidence="5">Alpha/Beta hydrolase protein</fullName>
    </submittedName>
</protein>
<dbReference type="InterPro" id="IPR013094">
    <property type="entry name" value="AB_hydrolase_3"/>
</dbReference>
<dbReference type="SUPFAM" id="SSF53474">
    <property type="entry name" value="alpha/beta-Hydrolases"/>
    <property type="match status" value="1"/>
</dbReference>
<feature type="region of interest" description="Disordered" evidence="2">
    <location>
        <begin position="81"/>
        <end position="101"/>
    </location>
</feature>
<dbReference type="PANTHER" id="PTHR48081:SF8">
    <property type="entry name" value="ALPHA_BETA HYDROLASE FOLD-3 DOMAIN-CONTAINING PROTEIN-RELATED"/>
    <property type="match status" value="1"/>
</dbReference>
<evidence type="ECO:0000256" key="3">
    <source>
        <dbReference type="SAM" id="Phobius"/>
    </source>
</evidence>
<sequence>MPPLWSSQPWKGLYAVYLIARAVATLPWLLARFSFRSTRPLPEWSVKICMMNVFARQSLQYQTDTRSDGLAGVLSDHQKAEREGRFSLATPPAEEEAATTGTTGLYSHVLSPGVAAATKPAAVGGMWYPGPPSPPSSNSNSNSNKDDEKVVLHFPGGAFVLALGGEEQGQDVSRLMSRCLGASTRTLLAQYRMASAAPFPAAVQDLVTVYHHVLSLGVQPQNIILSGDSAAGNLVIALLRYLEAEETSTKLPLPGGAILWSPWVHVTPTAGADYAVTRNEPTDFLPPSLLQWGADAYLPAGRPPTADELPYISPLHHPFRTRVPLFVHAGGAEGFFHWIQAFAEQMTGVAGNRVRFHQTEGAPHDLAIIYQGFGLRREAEVAGGDACEFFFESGNVDNERASE</sequence>
<feature type="transmembrane region" description="Helical" evidence="3">
    <location>
        <begin position="12"/>
        <end position="31"/>
    </location>
</feature>
<dbReference type="PANTHER" id="PTHR48081">
    <property type="entry name" value="AB HYDROLASE SUPERFAMILY PROTEIN C4A8.06C"/>
    <property type="match status" value="1"/>
</dbReference>
<organism evidence="5 6">
    <name type="scientific">Apiospora arundinis</name>
    <dbReference type="NCBI Taxonomy" id="335852"/>
    <lineage>
        <taxon>Eukaryota</taxon>
        <taxon>Fungi</taxon>
        <taxon>Dikarya</taxon>
        <taxon>Ascomycota</taxon>
        <taxon>Pezizomycotina</taxon>
        <taxon>Sordariomycetes</taxon>
        <taxon>Xylariomycetidae</taxon>
        <taxon>Amphisphaeriales</taxon>
        <taxon>Apiosporaceae</taxon>
        <taxon>Apiospora</taxon>
    </lineage>
</organism>
<feature type="region of interest" description="Disordered" evidence="2">
    <location>
        <begin position="126"/>
        <end position="148"/>
    </location>
</feature>
<reference evidence="5 6" key="1">
    <citation type="journal article" date="2024" name="IMA Fungus">
        <title>Apiospora arundinis, a panoply of carbohydrate-active enzymes and secondary metabolites.</title>
        <authorList>
            <person name="Sorensen T."/>
            <person name="Petersen C."/>
            <person name="Muurmann A.T."/>
            <person name="Christiansen J.V."/>
            <person name="Brundto M.L."/>
            <person name="Overgaard C.K."/>
            <person name="Boysen A.T."/>
            <person name="Wollenberg R.D."/>
            <person name="Larsen T.O."/>
            <person name="Sorensen J.L."/>
            <person name="Nielsen K.L."/>
            <person name="Sondergaard T.E."/>
        </authorList>
    </citation>
    <scope>NUCLEOTIDE SEQUENCE [LARGE SCALE GENOMIC DNA]</scope>
    <source>
        <strain evidence="5 6">AAU 773</strain>
    </source>
</reference>
<keyword evidence="3" id="KW-0812">Transmembrane</keyword>
<dbReference type="Gene3D" id="3.40.50.1820">
    <property type="entry name" value="alpha/beta hydrolase"/>
    <property type="match status" value="1"/>
</dbReference>
<feature type="domain" description="Alpha/beta hydrolase fold-3" evidence="4">
    <location>
        <begin position="151"/>
        <end position="366"/>
    </location>
</feature>
<keyword evidence="3" id="KW-1133">Transmembrane helix</keyword>
<keyword evidence="3" id="KW-0472">Membrane</keyword>
<proteinExistence type="predicted"/>
<evidence type="ECO:0000259" key="4">
    <source>
        <dbReference type="Pfam" id="PF07859"/>
    </source>
</evidence>
<comment type="caution">
    <text evidence="5">The sequence shown here is derived from an EMBL/GenBank/DDBJ whole genome shotgun (WGS) entry which is preliminary data.</text>
</comment>
<accession>A0ABR2I3B5</accession>
<dbReference type="Proteomes" id="UP001390339">
    <property type="component" value="Unassembled WGS sequence"/>
</dbReference>
<dbReference type="Pfam" id="PF07859">
    <property type="entry name" value="Abhydrolase_3"/>
    <property type="match status" value="1"/>
</dbReference>
<keyword evidence="1 5" id="KW-0378">Hydrolase</keyword>